<organism evidence="2 3">
    <name type="scientific">Mesorhizobium opportunistum (strain LMG 24607 / HAMBI 3007 / WSM2075)</name>
    <dbReference type="NCBI Taxonomy" id="536019"/>
    <lineage>
        <taxon>Bacteria</taxon>
        <taxon>Pseudomonadati</taxon>
        <taxon>Pseudomonadota</taxon>
        <taxon>Alphaproteobacteria</taxon>
        <taxon>Hyphomicrobiales</taxon>
        <taxon>Phyllobacteriaceae</taxon>
        <taxon>Mesorhizobium</taxon>
    </lineage>
</organism>
<evidence type="ECO:0000313" key="2">
    <source>
        <dbReference type="EMBL" id="AEH88073.1"/>
    </source>
</evidence>
<evidence type="ECO:0000256" key="1">
    <source>
        <dbReference type="SAM" id="MobiDB-lite"/>
    </source>
</evidence>
<proteinExistence type="predicted"/>
<reference evidence="2 3" key="1">
    <citation type="submission" date="2010-10" db="EMBL/GenBank/DDBJ databases">
        <title>Complete sequence of Mesorhizobium opportunistum WSM2075.</title>
        <authorList>
            <consortium name="US DOE Joint Genome Institute"/>
            <person name="Lucas S."/>
            <person name="Copeland A."/>
            <person name="Lapidus A."/>
            <person name="Cheng J.-F."/>
            <person name="Bruce D."/>
            <person name="Goodwin L."/>
            <person name="Pitluck S."/>
            <person name="Chertkov O."/>
            <person name="Misra M."/>
            <person name="Detter J.C."/>
            <person name="Han C."/>
            <person name="Tapia R."/>
            <person name="Land M."/>
            <person name="Hauser L."/>
            <person name="Kyrpides N."/>
            <person name="Ovchinnikova G."/>
            <person name="Mavrommatis K.M."/>
            <person name="Tiwari R.P."/>
            <person name="Howieson J.G."/>
            <person name="O'Hara G.W."/>
            <person name="Nandasena K.G."/>
            <person name="Woyke T."/>
        </authorList>
    </citation>
    <scope>NUCLEOTIDE SEQUENCE [LARGE SCALE GENOMIC DNA]</scope>
    <source>
        <strain evidence="3">LMG 24607 / HAMBI 3007 / WSM2075</strain>
    </source>
</reference>
<name>F7YH51_MESOW</name>
<dbReference type="HOGENOM" id="CLU_2844788_0_0_5"/>
<gene>
    <name evidence="2" type="ordered locus">Mesop_3631</name>
</gene>
<dbReference type="KEGG" id="mop:Mesop_3631"/>
<accession>F7YH51</accession>
<dbReference type="EMBL" id="CP002279">
    <property type="protein sequence ID" value="AEH88073.1"/>
    <property type="molecule type" value="Genomic_DNA"/>
</dbReference>
<dbReference type="Proteomes" id="UP000001623">
    <property type="component" value="Chromosome"/>
</dbReference>
<dbReference type="RefSeq" id="WP_013894760.1">
    <property type="nucleotide sequence ID" value="NC_015675.1"/>
</dbReference>
<dbReference type="STRING" id="536019.Mesop_3631"/>
<evidence type="ECO:0000313" key="3">
    <source>
        <dbReference type="Proteomes" id="UP000001623"/>
    </source>
</evidence>
<protein>
    <submittedName>
        <fullName evidence="2">Uncharacterized protein</fullName>
    </submittedName>
</protein>
<feature type="region of interest" description="Disordered" evidence="1">
    <location>
        <begin position="1"/>
        <end position="42"/>
    </location>
</feature>
<dbReference type="AlphaFoldDB" id="F7YH51"/>
<sequence length="65" mass="7291">MFLLRRDNTAAPYRPENCRERLTGSGAPPHHRSIAGAARPARHALSDERKVIERWAKAGGVMLRD</sequence>